<reference evidence="1 2" key="1">
    <citation type="submission" date="2016-10" db="EMBL/GenBank/DDBJ databases">
        <title>Genome sequence of Rothia aeria strain JCM11412.</title>
        <authorList>
            <person name="Nambu T."/>
        </authorList>
    </citation>
    <scope>NUCLEOTIDE SEQUENCE [LARGE SCALE GENOMIC DNA]</scope>
    <source>
        <strain evidence="1 2">JCM 11412</strain>
    </source>
</reference>
<evidence type="ECO:0000313" key="1">
    <source>
        <dbReference type="EMBL" id="BAV88244.1"/>
    </source>
</evidence>
<keyword evidence="1" id="KW-0808">Transferase</keyword>
<sequence length="37" mass="3694">MFTQAGASLALLGTEVLRSSTAGSAGLCAVNIALGRW</sequence>
<organism evidence="1 2">
    <name type="scientific">Rothia aeria</name>
    <dbReference type="NCBI Taxonomy" id="172042"/>
    <lineage>
        <taxon>Bacteria</taxon>
        <taxon>Bacillati</taxon>
        <taxon>Actinomycetota</taxon>
        <taxon>Actinomycetes</taxon>
        <taxon>Micrococcales</taxon>
        <taxon>Micrococcaceae</taxon>
        <taxon>Rothia</taxon>
    </lineage>
</organism>
<evidence type="ECO:0000313" key="2">
    <source>
        <dbReference type="Proteomes" id="UP000250241"/>
    </source>
</evidence>
<dbReference type="EMBL" id="AP017895">
    <property type="protein sequence ID" value="BAV88244.1"/>
    <property type="molecule type" value="Genomic_DNA"/>
</dbReference>
<dbReference type="AlphaFoldDB" id="A0A2Z5R179"/>
<name>A0A2Z5R179_9MICC</name>
<accession>A0A2Z5R179</accession>
<keyword evidence="1" id="KW-0489">Methyltransferase</keyword>
<dbReference type="GO" id="GO:0032259">
    <property type="term" value="P:methylation"/>
    <property type="evidence" value="ECO:0007669"/>
    <property type="project" value="UniProtKB-KW"/>
</dbReference>
<dbReference type="Proteomes" id="UP000250241">
    <property type="component" value="Chromosome"/>
</dbReference>
<dbReference type="KEGG" id="raj:RA11412_1945"/>
<dbReference type="GO" id="GO:0008168">
    <property type="term" value="F:methyltransferase activity"/>
    <property type="evidence" value="ECO:0007669"/>
    <property type="project" value="UniProtKB-KW"/>
</dbReference>
<protein>
    <submittedName>
        <fullName evidence="1">Ribosomal RNA small subunit methyltransferase E</fullName>
    </submittedName>
</protein>
<gene>
    <name evidence="1" type="ORF">RA11412_1945</name>
</gene>
<keyword evidence="2" id="KW-1185">Reference proteome</keyword>
<proteinExistence type="predicted"/>